<evidence type="ECO:0000313" key="8">
    <source>
        <dbReference type="EMBL" id="TQD79585.1"/>
    </source>
</evidence>
<keyword evidence="5" id="KW-0539">Nucleus</keyword>
<evidence type="ECO:0000256" key="3">
    <source>
        <dbReference type="ARBA" id="ARBA00023125"/>
    </source>
</evidence>
<accession>A0A540KZD5</accession>
<sequence length="282" mass="32154">MDRPKQHTQRRTVKNKLVKKLTTRFRESTAGAPQIVRISVTDDNATDSSSDEAEAEPGRKYRVLVKRVINEVRIEDPSPSQALVSKPTKPSRCRAAEESNEISPNGKKYRGVRQRPWGKWAAEIRDPKRGVRVWLGTFETAEEAGMAYDKAAIAFKGPLALTNFLKPPEIAIPDISEEDCNPISQSPLNSQCGHNVRSPTSVLSGREPEIDWKVSERQNFGVFDTEFWLNGCFEPPIFFEETRVVPETLLKDEDFSDLSLDFRTCNWDDVEDYFQDAYELKR</sequence>
<dbReference type="Proteomes" id="UP000315295">
    <property type="component" value="Unassembled WGS sequence"/>
</dbReference>
<keyword evidence="2" id="KW-0805">Transcription regulation</keyword>
<dbReference type="InterPro" id="IPR050913">
    <property type="entry name" value="AP2/ERF_ERF"/>
</dbReference>
<dbReference type="InterPro" id="IPR016177">
    <property type="entry name" value="DNA-bd_dom_sf"/>
</dbReference>
<feature type="domain" description="AP2/ERF" evidence="7">
    <location>
        <begin position="108"/>
        <end position="165"/>
    </location>
</feature>
<evidence type="ECO:0000256" key="1">
    <source>
        <dbReference type="ARBA" id="ARBA00004123"/>
    </source>
</evidence>
<comment type="caution">
    <text evidence="8">The sequence shown here is derived from an EMBL/GenBank/DDBJ whole genome shotgun (WGS) entry which is preliminary data.</text>
</comment>
<dbReference type="GO" id="GO:0005634">
    <property type="term" value="C:nucleus"/>
    <property type="evidence" value="ECO:0007669"/>
    <property type="project" value="UniProtKB-SubCell"/>
</dbReference>
<feature type="compositionally biased region" description="Basic residues" evidence="6">
    <location>
        <begin position="1"/>
        <end position="23"/>
    </location>
</feature>
<evidence type="ECO:0000259" key="7">
    <source>
        <dbReference type="PROSITE" id="PS51032"/>
    </source>
</evidence>
<dbReference type="InterPro" id="IPR001471">
    <property type="entry name" value="AP2/ERF_dom"/>
</dbReference>
<reference evidence="8 9" key="1">
    <citation type="journal article" date="2019" name="G3 (Bethesda)">
        <title>Sequencing of a Wild Apple (Malus baccata) Genome Unravels the Differences Between Cultivated and Wild Apple Species Regarding Disease Resistance and Cold Tolerance.</title>
        <authorList>
            <person name="Chen X."/>
        </authorList>
    </citation>
    <scope>NUCLEOTIDE SEQUENCE [LARGE SCALE GENOMIC DNA]</scope>
    <source>
        <strain evidence="9">cv. Shandingzi</strain>
        <tissue evidence="8">Leaves</tissue>
    </source>
</reference>
<dbReference type="PANTHER" id="PTHR31194:SF140">
    <property type="entry name" value="ETHYLENE-RESPONSIVE TRANSCRIPTION FACTOR CRF2"/>
    <property type="match status" value="1"/>
</dbReference>
<keyword evidence="9" id="KW-1185">Reference proteome</keyword>
<proteinExistence type="predicted"/>
<keyword evidence="4" id="KW-0804">Transcription</keyword>
<dbReference type="SUPFAM" id="SSF54171">
    <property type="entry name" value="DNA-binding domain"/>
    <property type="match status" value="1"/>
</dbReference>
<dbReference type="STRING" id="106549.A0A540KZD5"/>
<dbReference type="AlphaFoldDB" id="A0A540KZD5"/>
<dbReference type="Gene3D" id="3.30.730.10">
    <property type="entry name" value="AP2/ERF domain"/>
    <property type="match status" value="1"/>
</dbReference>
<dbReference type="PANTHER" id="PTHR31194">
    <property type="entry name" value="SHN SHINE , DNA BINDING / TRANSCRIPTION FACTOR"/>
    <property type="match status" value="1"/>
</dbReference>
<dbReference type="FunFam" id="3.30.730.10:FF:000001">
    <property type="entry name" value="Ethylene-responsive transcription factor 2"/>
    <property type="match status" value="1"/>
</dbReference>
<dbReference type="GO" id="GO:0003700">
    <property type="term" value="F:DNA-binding transcription factor activity"/>
    <property type="evidence" value="ECO:0007669"/>
    <property type="project" value="InterPro"/>
</dbReference>
<dbReference type="SMART" id="SM00380">
    <property type="entry name" value="AP2"/>
    <property type="match status" value="1"/>
</dbReference>
<evidence type="ECO:0000256" key="6">
    <source>
        <dbReference type="SAM" id="MobiDB-lite"/>
    </source>
</evidence>
<evidence type="ECO:0000256" key="2">
    <source>
        <dbReference type="ARBA" id="ARBA00023015"/>
    </source>
</evidence>
<evidence type="ECO:0000256" key="4">
    <source>
        <dbReference type="ARBA" id="ARBA00023163"/>
    </source>
</evidence>
<comment type="subcellular location">
    <subcellularLocation>
        <location evidence="1">Nucleus</location>
    </subcellularLocation>
</comment>
<dbReference type="Pfam" id="PF00847">
    <property type="entry name" value="AP2"/>
    <property type="match status" value="1"/>
</dbReference>
<dbReference type="InterPro" id="IPR036955">
    <property type="entry name" value="AP2/ERF_dom_sf"/>
</dbReference>
<name>A0A540KZD5_MALBA</name>
<protein>
    <recommendedName>
        <fullName evidence="7">AP2/ERF domain-containing protein</fullName>
    </recommendedName>
</protein>
<organism evidence="8 9">
    <name type="scientific">Malus baccata</name>
    <name type="common">Siberian crab apple</name>
    <name type="synonym">Pyrus baccata</name>
    <dbReference type="NCBI Taxonomy" id="106549"/>
    <lineage>
        <taxon>Eukaryota</taxon>
        <taxon>Viridiplantae</taxon>
        <taxon>Streptophyta</taxon>
        <taxon>Embryophyta</taxon>
        <taxon>Tracheophyta</taxon>
        <taxon>Spermatophyta</taxon>
        <taxon>Magnoliopsida</taxon>
        <taxon>eudicotyledons</taxon>
        <taxon>Gunneridae</taxon>
        <taxon>Pentapetalae</taxon>
        <taxon>rosids</taxon>
        <taxon>fabids</taxon>
        <taxon>Rosales</taxon>
        <taxon>Rosaceae</taxon>
        <taxon>Amygdaloideae</taxon>
        <taxon>Maleae</taxon>
        <taxon>Malus</taxon>
    </lineage>
</organism>
<keyword evidence="3" id="KW-0238">DNA-binding</keyword>
<dbReference type="PRINTS" id="PR00367">
    <property type="entry name" value="ETHRSPELEMNT"/>
</dbReference>
<dbReference type="CDD" id="cd00018">
    <property type="entry name" value="AP2"/>
    <property type="match status" value="1"/>
</dbReference>
<dbReference type="GO" id="GO:0003677">
    <property type="term" value="F:DNA binding"/>
    <property type="evidence" value="ECO:0007669"/>
    <property type="project" value="UniProtKB-KW"/>
</dbReference>
<dbReference type="EMBL" id="VIEB01000850">
    <property type="protein sequence ID" value="TQD79585.1"/>
    <property type="molecule type" value="Genomic_DNA"/>
</dbReference>
<dbReference type="PROSITE" id="PS51032">
    <property type="entry name" value="AP2_ERF"/>
    <property type="match status" value="1"/>
</dbReference>
<evidence type="ECO:0000256" key="5">
    <source>
        <dbReference type="ARBA" id="ARBA00023242"/>
    </source>
</evidence>
<feature type="region of interest" description="Disordered" evidence="6">
    <location>
        <begin position="1"/>
        <end position="57"/>
    </location>
</feature>
<feature type="region of interest" description="Disordered" evidence="6">
    <location>
        <begin position="78"/>
        <end position="110"/>
    </location>
</feature>
<evidence type="ECO:0000313" key="9">
    <source>
        <dbReference type="Proteomes" id="UP000315295"/>
    </source>
</evidence>
<gene>
    <name evidence="8" type="ORF">C1H46_034856</name>
</gene>